<gene>
    <name evidence="2" type="ORF">BA195_07825</name>
</gene>
<organism evidence="2 3">
    <name type="scientific">Tenacibaculum soleae</name>
    <dbReference type="NCBI Taxonomy" id="447689"/>
    <lineage>
        <taxon>Bacteria</taxon>
        <taxon>Pseudomonadati</taxon>
        <taxon>Bacteroidota</taxon>
        <taxon>Flavobacteriia</taxon>
        <taxon>Flavobacteriales</taxon>
        <taxon>Flavobacteriaceae</taxon>
        <taxon>Tenacibaculum</taxon>
    </lineage>
</organism>
<evidence type="ECO:0000313" key="2">
    <source>
        <dbReference type="EMBL" id="OCK42808.1"/>
    </source>
</evidence>
<accession>A0A1B9XZ23</accession>
<evidence type="ECO:0008006" key="4">
    <source>
        <dbReference type="Google" id="ProtNLM"/>
    </source>
</evidence>
<dbReference type="Proteomes" id="UP000093186">
    <property type="component" value="Unassembled WGS sequence"/>
</dbReference>
<sequence length="157" mass="18749">MMKKNILLLFLMHIAFLNSFTSKAQTKKGSSDKIRAYKIAFLTEKLNLTEIEAQKFWPIYNKYDKKRIELHKEERFSIKKKILKKGGIDELSEKDSQQILKTIQSINKQQHEVKTLFQYKLSKILSSKKILTLKIAEHEFNRKLMRKYRANKNKKRS</sequence>
<comment type="caution">
    <text evidence="2">The sequence shown here is derived from an EMBL/GenBank/DDBJ whole genome shotgun (WGS) entry which is preliminary data.</text>
</comment>
<keyword evidence="3" id="KW-1185">Reference proteome</keyword>
<dbReference type="AlphaFoldDB" id="A0A1B9XZ23"/>
<protein>
    <recommendedName>
        <fullName evidence="4">Sensor of ECF-type sigma factor</fullName>
    </recommendedName>
</protein>
<dbReference type="RefSeq" id="WP_068704205.1">
    <property type="nucleotide sequence ID" value="NZ_MAKX01000002.1"/>
</dbReference>
<feature type="chain" id="PRO_5008639993" description="Sensor of ECF-type sigma factor" evidence="1">
    <location>
        <begin position="25"/>
        <end position="157"/>
    </location>
</feature>
<dbReference type="EMBL" id="MAKX01000002">
    <property type="protein sequence ID" value="OCK42808.1"/>
    <property type="molecule type" value="Genomic_DNA"/>
</dbReference>
<dbReference type="STRING" id="447689.BA195_07825"/>
<dbReference type="OrthoDB" id="675330at2"/>
<name>A0A1B9XZ23_9FLAO</name>
<proteinExistence type="predicted"/>
<keyword evidence="1" id="KW-0732">Signal</keyword>
<reference evidence="2 3" key="1">
    <citation type="submission" date="2016-06" db="EMBL/GenBank/DDBJ databases">
        <title>Draft Genome Sequence of Tenacibaculum soleae UCD-KL19.</title>
        <authorList>
            <person name="Eisen J.A."/>
            <person name="Coil D.A."/>
            <person name="Lujan K.M."/>
        </authorList>
    </citation>
    <scope>NUCLEOTIDE SEQUENCE [LARGE SCALE GENOMIC DNA]</scope>
    <source>
        <strain evidence="2 3">UCD-KL19</strain>
    </source>
</reference>
<evidence type="ECO:0000313" key="3">
    <source>
        <dbReference type="Proteomes" id="UP000093186"/>
    </source>
</evidence>
<feature type="signal peptide" evidence="1">
    <location>
        <begin position="1"/>
        <end position="24"/>
    </location>
</feature>
<evidence type="ECO:0000256" key="1">
    <source>
        <dbReference type="SAM" id="SignalP"/>
    </source>
</evidence>